<evidence type="ECO:0000256" key="2">
    <source>
        <dbReference type="ARBA" id="ARBA00022448"/>
    </source>
</evidence>
<feature type="region of interest" description="Disordered" evidence="9">
    <location>
        <begin position="640"/>
        <end position="680"/>
    </location>
</feature>
<evidence type="ECO:0000256" key="9">
    <source>
        <dbReference type="SAM" id="MobiDB-lite"/>
    </source>
</evidence>
<gene>
    <name evidence="12" type="ORF">N7482_009632</name>
</gene>
<comment type="subcellular location">
    <subcellularLocation>
        <location evidence="1">Membrane</location>
        <topology evidence="1">Multi-pass membrane protein</topology>
    </subcellularLocation>
</comment>
<feature type="transmembrane region" description="Helical" evidence="10">
    <location>
        <begin position="133"/>
        <end position="157"/>
    </location>
</feature>
<keyword evidence="3 8" id="KW-0812">Transmembrane</keyword>
<dbReference type="InterPro" id="IPR003280">
    <property type="entry name" value="2pore_dom_K_chnl"/>
</dbReference>
<evidence type="ECO:0000256" key="10">
    <source>
        <dbReference type="SAM" id="Phobius"/>
    </source>
</evidence>
<dbReference type="PANTHER" id="PTHR11003">
    <property type="entry name" value="POTASSIUM CHANNEL, SUBFAMILY K"/>
    <property type="match status" value="1"/>
</dbReference>
<feature type="transmembrane region" description="Helical" evidence="10">
    <location>
        <begin position="364"/>
        <end position="386"/>
    </location>
</feature>
<feature type="transmembrane region" description="Helical" evidence="10">
    <location>
        <begin position="212"/>
        <end position="233"/>
    </location>
</feature>
<evidence type="ECO:0000256" key="8">
    <source>
        <dbReference type="RuleBase" id="RU003857"/>
    </source>
</evidence>
<feature type="transmembrane region" description="Helical" evidence="10">
    <location>
        <begin position="169"/>
        <end position="192"/>
    </location>
</feature>
<comment type="similarity">
    <text evidence="8">Belongs to the two pore domain potassium channel (TC 1.A.1.8) family.</text>
</comment>
<dbReference type="AlphaFoldDB" id="A0A9W9HQS6"/>
<feature type="transmembrane region" description="Helical" evidence="10">
    <location>
        <begin position="98"/>
        <end position="121"/>
    </location>
</feature>
<dbReference type="PANTHER" id="PTHR11003:SF301">
    <property type="entry name" value="POTASSIUM CHANNEL PROTEIN"/>
    <property type="match status" value="1"/>
</dbReference>
<sequence>MNDPGLDNAIADEANALDFFHSDGAGRSVPDAEDGKSHQITAQYPHAGRWWLASTAYPLAAGTFGPMASAFNICSLSQKWRMEILPGGGERDIADPTWVIALNTVSLVCAIIANLALSLNMARRIRFEVAQPIIIIGWYISSVLLIGILVGLGVLMYQPQNAGYVYTQGYFYGAYAAGLYFIISSLLVVTAYGAYKNHYSREYKLTTSQRTLMLQTIVFCIYLLGGAAVYAKIENWRFLDALYWADYTLLTIGVGNFAPVTHLGRGLLFPYAVGGIVILGLIISSIRTLTLEHGRQKIADLLTARAHKFLVKEAFSSHSHLPGLVPNLRVAEPDEDELSDRERQKREFITMRRVRQLATVQHKWISLTMSMIMWMGLWLIGAVVFWRSEVHLQWSYFEALYFAYTTLLTIGYGDLYPVSSLGKSFFVFWSLLAVPTITILISNIGDTLIRFVRDITLFLGEITILPGDVPFLDRIKGVFHISWTDLWLQETTGEKKATQDIPNDPGEYTEESAVNARHTIEAEEHKKEESARRRGDVAAENVHHYHYLLFREVRKLMELSANNLSKEFDYLEWEYYLGLISGKHKPPTEASAAQTKEDVEREKKFREWSWIDKKNPLLGDKSEVEWLLNALMEALERELRQSSRAYHSPEGSEGSDHSESNGVAGIGTEEAPEPGSARED</sequence>
<keyword evidence="7 8" id="KW-0407">Ion channel</keyword>
<dbReference type="EMBL" id="JAPQKN010000007">
    <property type="protein sequence ID" value="KAJ5153154.1"/>
    <property type="molecule type" value="Genomic_DNA"/>
</dbReference>
<keyword evidence="13" id="KW-1185">Reference proteome</keyword>
<keyword evidence="2 8" id="KW-0813">Transport</keyword>
<dbReference type="GO" id="GO:0022841">
    <property type="term" value="F:potassium ion leak channel activity"/>
    <property type="evidence" value="ECO:0007669"/>
    <property type="project" value="TreeGrafter"/>
</dbReference>
<proteinExistence type="inferred from homology"/>
<protein>
    <recommendedName>
        <fullName evidence="11">Potassium channel domain-containing protein</fullName>
    </recommendedName>
</protein>
<feature type="transmembrane region" description="Helical" evidence="10">
    <location>
        <begin position="392"/>
        <end position="413"/>
    </location>
</feature>
<dbReference type="RefSeq" id="XP_056539462.1">
    <property type="nucleotide sequence ID" value="XM_056691756.1"/>
</dbReference>
<evidence type="ECO:0000256" key="1">
    <source>
        <dbReference type="ARBA" id="ARBA00004141"/>
    </source>
</evidence>
<feature type="region of interest" description="Disordered" evidence="9">
    <location>
        <begin position="494"/>
        <end position="514"/>
    </location>
</feature>
<dbReference type="Gene3D" id="1.10.287.70">
    <property type="match status" value="2"/>
</dbReference>
<dbReference type="GO" id="GO:0005886">
    <property type="term" value="C:plasma membrane"/>
    <property type="evidence" value="ECO:0007669"/>
    <property type="project" value="TreeGrafter"/>
</dbReference>
<dbReference type="SUPFAM" id="SSF81324">
    <property type="entry name" value="Voltage-gated potassium channels"/>
    <property type="match status" value="2"/>
</dbReference>
<evidence type="ECO:0000256" key="5">
    <source>
        <dbReference type="ARBA" id="ARBA00023065"/>
    </source>
</evidence>
<keyword evidence="4 10" id="KW-1133">Transmembrane helix</keyword>
<feature type="transmembrane region" description="Helical" evidence="10">
    <location>
        <begin position="268"/>
        <end position="289"/>
    </location>
</feature>
<organism evidence="12 13">
    <name type="scientific">Penicillium canariense</name>
    <dbReference type="NCBI Taxonomy" id="189055"/>
    <lineage>
        <taxon>Eukaryota</taxon>
        <taxon>Fungi</taxon>
        <taxon>Dikarya</taxon>
        <taxon>Ascomycota</taxon>
        <taxon>Pezizomycotina</taxon>
        <taxon>Eurotiomycetes</taxon>
        <taxon>Eurotiomycetidae</taxon>
        <taxon>Eurotiales</taxon>
        <taxon>Aspergillaceae</taxon>
        <taxon>Penicillium</taxon>
    </lineage>
</organism>
<dbReference type="GeneID" id="81430932"/>
<evidence type="ECO:0000256" key="4">
    <source>
        <dbReference type="ARBA" id="ARBA00022989"/>
    </source>
</evidence>
<feature type="domain" description="Potassium channel" evidence="11">
    <location>
        <begin position="217"/>
        <end position="288"/>
    </location>
</feature>
<evidence type="ECO:0000256" key="7">
    <source>
        <dbReference type="ARBA" id="ARBA00023303"/>
    </source>
</evidence>
<evidence type="ECO:0000259" key="11">
    <source>
        <dbReference type="Pfam" id="PF07885"/>
    </source>
</evidence>
<evidence type="ECO:0000313" key="12">
    <source>
        <dbReference type="EMBL" id="KAJ5153154.1"/>
    </source>
</evidence>
<dbReference type="Proteomes" id="UP001149163">
    <property type="component" value="Unassembled WGS sequence"/>
</dbReference>
<feature type="transmembrane region" description="Helical" evidence="10">
    <location>
        <begin position="425"/>
        <end position="445"/>
    </location>
</feature>
<comment type="caution">
    <text evidence="12">The sequence shown here is derived from an EMBL/GenBank/DDBJ whole genome shotgun (WGS) entry which is preliminary data.</text>
</comment>
<dbReference type="OrthoDB" id="297496at2759"/>
<keyword evidence="5 8" id="KW-0406">Ion transport</keyword>
<keyword evidence="6 10" id="KW-0472">Membrane</keyword>
<name>A0A9W9HQS6_9EURO</name>
<evidence type="ECO:0000313" key="13">
    <source>
        <dbReference type="Proteomes" id="UP001149163"/>
    </source>
</evidence>
<accession>A0A9W9HQS6</accession>
<reference evidence="12" key="1">
    <citation type="submission" date="2022-11" db="EMBL/GenBank/DDBJ databases">
        <authorList>
            <person name="Petersen C."/>
        </authorList>
    </citation>
    <scope>NUCLEOTIDE SEQUENCE</scope>
    <source>
        <strain evidence="12">IBT 26290</strain>
    </source>
</reference>
<reference evidence="12" key="2">
    <citation type="journal article" date="2023" name="IMA Fungus">
        <title>Comparative genomic study of the Penicillium genus elucidates a diverse pangenome and 15 lateral gene transfer events.</title>
        <authorList>
            <person name="Petersen C."/>
            <person name="Sorensen T."/>
            <person name="Nielsen M.R."/>
            <person name="Sondergaard T.E."/>
            <person name="Sorensen J.L."/>
            <person name="Fitzpatrick D.A."/>
            <person name="Frisvad J.C."/>
            <person name="Nielsen K.L."/>
        </authorList>
    </citation>
    <scope>NUCLEOTIDE SEQUENCE</scope>
    <source>
        <strain evidence="12">IBT 26290</strain>
    </source>
</reference>
<dbReference type="GO" id="GO:0015271">
    <property type="term" value="F:outward rectifier potassium channel activity"/>
    <property type="evidence" value="ECO:0007669"/>
    <property type="project" value="TreeGrafter"/>
</dbReference>
<dbReference type="InterPro" id="IPR013099">
    <property type="entry name" value="K_chnl_dom"/>
</dbReference>
<dbReference type="Pfam" id="PF07885">
    <property type="entry name" value="Ion_trans_2"/>
    <property type="match status" value="2"/>
</dbReference>
<evidence type="ECO:0000256" key="3">
    <source>
        <dbReference type="ARBA" id="ARBA00022692"/>
    </source>
</evidence>
<feature type="domain" description="Potassium channel" evidence="11">
    <location>
        <begin position="375"/>
        <end position="449"/>
    </location>
</feature>
<dbReference type="GO" id="GO:0030322">
    <property type="term" value="P:stabilization of membrane potential"/>
    <property type="evidence" value="ECO:0007669"/>
    <property type="project" value="TreeGrafter"/>
</dbReference>
<evidence type="ECO:0000256" key="6">
    <source>
        <dbReference type="ARBA" id="ARBA00023136"/>
    </source>
</evidence>
<dbReference type="PRINTS" id="PR01333">
    <property type="entry name" value="2POREKCHANEL"/>
</dbReference>